<organism evidence="2">
    <name type="scientific">marine metagenome</name>
    <dbReference type="NCBI Taxonomy" id="408172"/>
    <lineage>
        <taxon>unclassified sequences</taxon>
        <taxon>metagenomes</taxon>
        <taxon>ecological metagenomes</taxon>
    </lineage>
</organism>
<feature type="transmembrane region" description="Helical" evidence="1">
    <location>
        <begin position="176"/>
        <end position="198"/>
    </location>
</feature>
<keyword evidence="1" id="KW-0812">Transmembrane</keyword>
<evidence type="ECO:0008006" key="3">
    <source>
        <dbReference type="Google" id="ProtNLM"/>
    </source>
</evidence>
<dbReference type="EMBL" id="UINC01065818">
    <property type="protein sequence ID" value="SVB95879.1"/>
    <property type="molecule type" value="Genomic_DNA"/>
</dbReference>
<reference evidence="2" key="1">
    <citation type="submission" date="2018-05" db="EMBL/GenBank/DDBJ databases">
        <authorList>
            <person name="Lanie J.A."/>
            <person name="Ng W.-L."/>
            <person name="Kazmierczak K.M."/>
            <person name="Andrzejewski T.M."/>
            <person name="Davidsen T.M."/>
            <person name="Wayne K.J."/>
            <person name="Tettelin H."/>
            <person name="Glass J.I."/>
            <person name="Rusch D."/>
            <person name="Podicherti R."/>
            <person name="Tsui H.-C.T."/>
            <person name="Winkler M.E."/>
        </authorList>
    </citation>
    <scope>NUCLEOTIDE SEQUENCE</scope>
</reference>
<keyword evidence="1" id="KW-0472">Membrane</keyword>
<protein>
    <recommendedName>
        <fullName evidence="3">Amino acid permease/ SLC12A domain-containing protein</fullName>
    </recommendedName>
</protein>
<feature type="transmembrane region" description="Helical" evidence="1">
    <location>
        <begin position="295"/>
        <end position="314"/>
    </location>
</feature>
<evidence type="ECO:0000313" key="2">
    <source>
        <dbReference type="EMBL" id="SVB95879.1"/>
    </source>
</evidence>
<feature type="transmembrane region" description="Helical" evidence="1">
    <location>
        <begin position="145"/>
        <end position="164"/>
    </location>
</feature>
<dbReference type="AlphaFoldDB" id="A0A382I9F6"/>
<feature type="non-terminal residue" evidence="2">
    <location>
        <position position="337"/>
    </location>
</feature>
<proteinExistence type="predicted"/>
<keyword evidence="1" id="KW-1133">Transmembrane helix</keyword>
<feature type="transmembrane region" description="Helical" evidence="1">
    <location>
        <begin position="218"/>
        <end position="238"/>
    </location>
</feature>
<feature type="transmembrane region" description="Helical" evidence="1">
    <location>
        <begin position="118"/>
        <end position="139"/>
    </location>
</feature>
<gene>
    <name evidence="2" type="ORF">METZ01_LOCUS248733</name>
</gene>
<dbReference type="NCBIfam" id="NF037982">
    <property type="entry name" value="Nramp_1"/>
    <property type="match status" value="1"/>
</dbReference>
<feature type="transmembrane region" description="Helical" evidence="1">
    <location>
        <begin position="54"/>
        <end position="75"/>
    </location>
</feature>
<name>A0A382I9F6_9ZZZZ</name>
<accession>A0A382I9F6</accession>
<evidence type="ECO:0000256" key="1">
    <source>
        <dbReference type="SAM" id="Phobius"/>
    </source>
</evidence>
<sequence length="337" mass="36412">MSRPHGLLPDWGTKPLPAPPPFTRRNILRTIGPGIIGLGAAIGSGEWLLGPSVIVAYGPILLWITTVAVLLQVLLNLEMARYTIYTGEPIISGYMRTWPGPGFWGSIYSALAFLQDGWPGWALAAATATAALLLGRMPTAADADFIIWLGYLTFGACFLVTMLGKKVERTLEVAMWLMVAFVGGYLLLIDLTTVSWSTWGRVATGFVSVGQIPEGVDWALIAAFAAYSGMGGIDNAFLTNWMRDKGYGMGSTVGYIPTALGDRVTLAAQGNVFEVNDDSLKSWRNWWKFLNVDQWGVFGFGSLFGMALMILFTLEYVASGSSMDGWAVTNLQALGIA</sequence>